<evidence type="ECO:0000313" key="2">
    <source>
        <dbReference type="EMBL" id="AWM78704.1"/>
    </source>
</evidence>
<keyword evidence="3" id="KW-1185">Reference proteome</keyword>
<name>A0A2Z3I5A9_9CAUL</name>
<reference evidence="3" key="1">
    <citation type="submission" date="2018-05" db="EMBL/GenBank/DDBJ databases">
        <title>Genome sequencing of Phenylobacterium sp. HYN0004.</title>
        <authorList>
            <person name="Yi H."/>
            <person name="Baek C."/>
        </authorList>
    </citation>
    <scope>NUCLEOTIDE SEQUENCE [LARGE SCALE GENOMIC DNA]</scope>
    <source>
        <strain evidence="3">HYN0004</strain>
    </source>
</reference>
<dbReference type="InterPro" id="IPR036388">
    <property type="entry name" value="WH-like_DNA-bd_sf"/>
</dbReference>
<sequence>MLSRRSRYALRALIHLAQREEDGPASIAEIARLASAPRKFLEAILLDLRNHNLLVSSRGRSGGYRLAASAEAISFADVIRVLDGPLALAPCASKTAYRPCEACPDVATCPVHPALVAAREAVASVLEGWTLARAAREAPPFQIS</sequence>
<keyword evidence="1" id="KW-0238">DNA-binding</keyword>
<dbReference type="PROSITE" id="PS51197">
    <property type="entry name" value="HTH_RRF2_2"/>
    <property type="match status" value="1"/>
</dbReference>
<evidence type="ECO:0000313" key="3">
    <source>
        <dbReference type="Proteomes" id="UP000247763"/>
    </source>
</evidence>
<dbReference type="GO" id="GO:0003700">
    <property type="term" value="F:DNA-binding transcription factor activity"/>
    <property type="evidence" value="ECO:0007669"/>
    <property type="project" value="TreeGrafter"/>
</dbReference>
<accession>A0A2Z3I5A9</accession>
<dbReference type="PANTHER" id="PTHR33221:SF5">
    <property type="entry name" value="HTH-TYPE TRANSCRIPTIONAL REGULATOR ISCR"/>
    <property type="match status" value="1"/>
</dbReference>
<dbReference type="AlphaFoldDB" id="A0A2Z3I5A9"/>
<dbReference type="Pfam" id="PF02082">
    <property type="entry name" value="Rrf2"/>
    <property type="match status" value="1"/>
</dbReference>
<dbReference type="RefSeq" id="WP_110451270.1">
    <property type="nucleotide sequence ID" value="NZ_CP029479.1"/>
</dbReference>
<dbReference type="InterPro" id="IPR000944">
    <property type="entry name" value="Tscrpt_reg_Rrf2"/>
</dbReference>
<dbReference type="InterPro" id="IPR036390">
    <property type="entry name" value="WH_DNA-bd_sf"/>
</dbReference>
<dbReference type="Gene3D" id="1.10.10.10">
    <property type="entry name" value="Winged helix-like DNA-binding domain superfamily/Winged helix DNA-binding domain"/>
    <property type="match status" value="1"/>
</dbReference>
<organism evidence="2 3">
    <name type="scientific">Phenylobacterium parvum</name>
    <dbReference type="NCBI Taxonomy" id="2201350"/>
    <lineage>
        <taxon>Bacteria</taxon>
        <taxon>Pseudomonadati</taxon>
        <taxon>Pseudomonadota</taxon>
        <taxon>Alphaproteobacteria</taxon>
        <taxon>Caulobacterales</taxon>
        <taxon>Caulobacteraceae</taxon>
        <taxon>Phenylobacterium</taxon>
    </lineage>
</organism>
<dbReference type="PANTHER" id="PTHR33221">
    <property type="entry name" value="WINGED HELIX-TURN-HELIX TRANSCRIPTIONAL REGULATOR, RRF2 FAMILY"/>
    <property type="match status" value="1"/>
</dbReference>
<dbReference type="SUPFAM" id="SSF46785">
    <property type="entry name" value="Winged helix' DNA-binding domain"/>
    <property type="match status" value="1"/>
</dbReference>
<proteinExistence type="predicted"/>
<dbReference type="OrthoDB" id="9802344at2"/>
<dbReference type="NCBIfam" id="TIGR00738">
    <property type="entry name" value="rrf2_super"/>
    <property type="match status" value="1"/>
</dbReference>
<evidence type="ECO:0000256" key="1">
    <source>
        <dbReference type="ARBA" id="ARBA00023125"/>
    </source>
</evidence>
<dbReference type="GO" id="GO:0005829">
    <property type="term" value="C:cytosol"/>
    <property type="evidence" value="ECO:0007669"/>
    <property type="project" value="TreeGrafter"/>
</dbReference>
<gene>
    <name evidence="2" type="ORF">HYN04_03085</name>
</gene>
<dbReference type="EMBL" id="CP029479">
    <property type="protein sequence ID" value="AWM78704.1"/>
    <property type="molecule type" value="Genomic_DNA"/>
</dbReference>
<dbReference type="GO" id="GO:0003677">
    <property type="term" value="F:DNA binding"/>
    <property type="evidence" value="ECO:0007669"/>
    <property type="project" value="UniProtKB-KW"/>
</dbReference>
<protein>
    <submittedName>
        <fullName evidence="2">Rrf2 family transcriptional regulator</fullName>
    </submittedName>
</protein>
<dbReference type="Proteomes" id="UP000247763">
    <property type="component" value="Chromosome"/>
</dbReference>
<dbReference type="KEGG" id="phb:HYN04_03085"/>